<evidence type="ECO:0000256" key="4">
    <source>
        <dbReference type="ARBA" id="ARBA00011245"/>
    </source>
</evidence>
<evidence type="ECO:0000256" key="1">
    <source>
        <dbReference type="ARBA" id="ARBA00001412"/>
    </source>
</evidence>
<dbReference type="Pfam" id="PF02929">
    <property type="entry name" value="Bgal_small_N"/>
    <property type="match status" value="1"/>
</dbReference>
<feature type="chain" id="PRO_5003224123" description="beta-galactosidase" evidence="10">
    <location>
        <begin position="20"/>
        <end position="1039"/>
    </location>
</feature>
<dbReference type="Gene3D" id="2.60.40.10">
    <property type="entry name" value="Immunoglobulins"/>
    <property type="match status" value="2"/>
</dbReference>
<feature type="domain" description="Beta galactosidase small chain/" evidence="11">
    <location>
        <begin position="759"/>
        <end position="1036"/>
    </location>
</feature>
<dbReference type="InterPro" id="IPR017853">
    <property type="entry name" value="GH"/>
</dbReference>
<evidence type="ECO:0000256" key="3">
    <source>
        <dbReference type="ARBA" id="ARBA00007401"/>
    </source>
</evidence>
<name>E7RPT0_9BACT</name>
<dbReference type="GO" id="GO:0005990">
    <property type="term" value="P:lactose catabolic process"/>
    <property type="evidence" value="ECO:0007669"/>
    <property type="project" value="TreeGrafter"/>
</dbReference>
<dbReference type="GO" id="GO:0004565">
    <property type="term" value="F:beta-galactosidase activity"/>
    <property type="evidence" value="ECO:0007669"/>
    <property type="project" value="UniProtKB-EC"/>
</dbReference>
<dbReference type="InterPro" id="IPR006103">
    <property type="entry name" value="Glyco_hydro_2_cat"/>
</dbReference>
<gene>
    <name evidence="12" type="primary">lacZ</name>
    <name evidence="12" type="ORF">HMPREF0663_11181</name>
</gene>
<dbReference type="InterPro" id="IPR036156">
    <property type="entry name" value="Beta-gal/glucu_dom_sf"/>
</dbReference>
<dbReference type="SUPFAM" id="SSF51445">
    <property type="entry name" value="(Trans)glycosidases"/>
    <property type="match status" value="1"/>
</dbReference>
<evidence type="ECO:0000256" key="2">
    <source>
        <dbReference type="ARBA" id="ARBA00001913"/>
    </source>
</evidence>
<dbReference type="AlphaFoldDB" id="E7RPT0"/>
<dbReference type="GO" id="GO:0030246">
    <property type="term" value="F:carbohydrate binding"/>
    <property type="evidence" value="ECO:0007669"/>
    <property type="project" value="InterPro"/>
</dbReference>
<keyword evidence="8 12" id="KW-0326">Glycosidase</keyword>
<dbReference type="HOGENOM" id="CLU_002346_0_2_10"/>
<dbReference type="Pfam" id="PF00703">
    <property type="entry name" value="Glyco_hydro_2"/>
    <property type="match status" value="1"/>
</dbReference>
<sequence length="1039" mass="118919">MKKLLITSALIAMSLPSSAVIGQLPTFSEWHDMQVNEVNRFPMHTNFFTYESVEKALKGDKTASSNYLSLDGEWKFNWVEDADKRPTDFYKTEYNDASWHTMRVPGIWELNGYGDPVYVNVGFAWRGHFKNNPPEAPIKDNHVGSYRRVVDIPNDWNGRQVVAHFGSVTSNIYLWVNGKFVGYAEDSKVAAEFDITPYLKKGKNLIAFQTFRWCDGSYCEDQDFWRLSGVGRSCYLFTRDASTQITNIRVTPDLENNYTDGTLAVNVDVKGHPIVEFLLLNDKGIVVGKNTVDFKKHNFGAIHFKLRNVKKWTAETPYLYTLVATVMQNNKKISAIPQKVGFRKVEIKGSQLLVNGQPIYIKGADRHEMDPDFGYYVTPERMRQDLQIMKRFNINAVRTCHYPDDPLWYDLCDEYGIYICAEANQESHGFGYGDEAVSKTPLFAKQILERNQHNVESFYNHPSIIYWSLGNETADGPNFAAAYKWVKERDHSRPVHWERAIKGDNTDIYCPMYLPQDECERYAFSTAPEDQKPLIQCEYSHVMGNSGGGFKEYWDLVRKYPKFQGGFIWDFVDQGLHGKDAQGRNIYKYGGDYNTYDPSDNNFNCNGLISPDRVPNPHMYETGYYYQNIWATPVDLNAGKIKVYNEYFFRDLSNYKLVWNITIDGKKVQNGEIDNLDIAPHETKEYALGYRLGDSYQGEVLLNVAFCLKSAEPLMESGQTVAYNQMPIKDYQFGKPMVLKGEQGSKLKLVNKKNADAITVSNDLCNIVFNKTTGRLTDYTVGGQHILGEGGTLKPNFWRAVTDNDMGAELNLKYKVWRNPVFELQHIDARKQGDAVQVTTVYTMPEVKATLALVYTIDRGGSMQVEQKLTTDKAAKVPNMLRYGVVMELPYDLDRSEFYGRGPIENYSDRKHSQSIGIYSMTADEQFYPYIRPQESGTKSDIRWWKQTNSAQKGFRIESDRAYSAGALHYAIADLDGGDKKEQRHSPQVPKSKYTNLCLDLVQTGVGGVDSWSPKAEALPEYRVNYKDYNFVFRIIPLK</sequence>
<keyword evidence="6 12" id="KW-0378">Hydrolase</keyword>
<dbReference type="Gene3D" id="2.70.98.10">
    <property type="match status" value="1"/>
</dbReference>
<comment type="cofactor">
    <cofactor evidence="2">
        <name>Ca(2+)</name>
        <dbReference type="ChEBI" id="CHEBI:29108"/>
    </cofactor>
</comment>
<comment type="catalytic activity">
    <reaction evidence="1">
        <text>Hydrolysis of terminal non-reducing beta-D-galactose residues in beta-D-galactosides.</text>
        <dbReference type="EC" id="3.2.1.23"/>
    </reaction>
</comment>
<dbReference type="InterPro" id="IPR008979">
    <property type="entry name" value="Galactose-bd-like_sf"/>
</dbReference>
<evidence type="ECO:0000256" key="9">
    <source>
        <dbReference type="ARBA" id="ARBA00032230"/>
    </source>
</evidence>
<keyword evidence="7" id="KW-0106">Calcium</keyword>
<dbReference type="InterPro" id="IPR006102">
    <property type="entry name" value="Ig-like_GH2"/>
</dbReference>
<protein>
    <recommendedName>
        <fullName evidence="5">beta-galactosidase</fullName>
        <ecNumber evidence="5">3.2.1.23</ecNumber>
    </recommendedName>
    <alternativeName>
        <fullName evidence="9">Lactase</fullName>
    </alternativeName>
</protein>
<dbReference type="RefSeq" id="WP_004368446.1">
    <property type="nucleotide sequence ID" value="NZ_GL833118.1"/>
</dbReference>
<dbReference type="Gene3D" id="3.20.20.80">
    <property type="entry name" value="Glycosidases"/>
    <property type="match status" value="1"/>
</dbReference>
<dbReference type="EC" id="3.2.1.23" evidence="5"/>
<organism evidence="12 13">
    <name type="scientific">Hoylesella oralis ATCC 33269</name>
    <dbReference type="NCBI Taxonomy" id="873533"/>
    <lineage>
        <taxon>Bacteria</taxon>
        <taxon>Pseudomonadati</taxon>
        <taxon>Bacteroidota</taxon>
        <taxon>Bacteroidia</taxon>
        <taxon>Bacteroidales</taxon>
        <taxon>Prevotellaceae</taxon>
        <taxon>Hoylesella</taxon>
    </lineage>
</organism>
<evidence type="ECO:0000259" key="11">
    <source>
        <dbReference type="SMART" id="SM01038"/>
    </source>
</evidence>
<dbReference type="InterPro" id="IPR032312">
    <property type="entry name" value="LacZ_4"/>
</dbReference>
<evidence type="ECO:0000256" key="6">
    <source>
        <dbReference type="ARBA" id="ARBA00022801"/>
    </source>
</evidence>
<dbReference type="SUPFAM" id="SSF49785">
    <property type="entry name" value="Galactose-binding domain-like"/>
    <property type="match status" value="1"/>
</dbReference>
<comment type="caution">
    <text evidence="12">The sequence shown here is derived from an EMBL/GenBank/DDBJ whole genome shotgun (WGS) entry which is preliminary data.</text>
</comment>
<dbReference type="SUPFAM" id="SSF49303">
    <property type="entry name" value="beta-Galactosidase/glucuronidase domain"/>
    <property type="match status" value="2"/>
</dbReference>
<evidence type="ECO:0000313" key="12">
    <source>
        <dbReference type="EMBL" id="EFZ37123.1"/>
    </source>
</evidence>
<dbReference type="Proteomes" id="UP000005580">
    <property type="component" value="Unassembled WGS sequence"/>
</dbReference>
<dbReference type="PANTHER" id="PTHR46323:SF2">
    <property type="entry name" value="BETA-GALACTOSIDASE"/>
    <property type="match status" value="1"/>
</dbReference>
<dbReference type="Pfam" id="PF16353">
    <property type="entry name" value="LacZ_4"/>
    <property type="match status" value="1"/>
</dbReference>
<comment type="similarity">
    <text evidence="3">Belongs to the glycosyl hydrolase 2 family.</text>
</comment>
<dbReference type="PANTHER" id="PTHR46323">
    <property type="entry name" value="BETA-GALACTOSIDASE"/>
    <property type="match status" value="1"/>
</dbReference>
<evidence type="ECO:0000256" key="5">
    <source>
        <dbReference type="ARBA" id="ARBA00012756"/>
    </source>
</evidence>
<feature type="signal peptide" evidence="10">
    <location>
        <begin position="1"/>
        <end position="19"/>
    </location>
</feature>
<dbReference type="Pfam" id="PF02837">
    <property type="entry name" value="Glyco_hydro_2_N"/>
    <property type="match status" value="1"/>
</dbReference>
<dbReference type="InterPro" id="IPR004199">
    <property type="entry name" value="B-gal_small/dom_5"/>
</dbReference>
<reference evidence="12" key="1">
    <citation type="submission" date="2011-01" db="EMBL/GenBank/DDBJ databases">
        <authorList>
            <person name="Muzny D."/>
            <person name="Qin X."/>
            <person name="Buhay C."/>
            <person name="Dugan-Rocha S."/>
            <person name="Ding Y."/>
            <person name="Chen G."/>
            <person name="Hawes A."/>
            <person name="Holder M."/>
            <person name="Jhangiani S."/>
            <person name="Johnson A."/>
            <person name="Khan Z."/>
            <person name="Li Z."/>
            <person name="Liu W."/>
            <person name="Liu X."/>
            <person name="Perez L."/>
            <person name="Shen H."/>
            <person name="Wang Q."/>
            <person name="Watt J."/>
            <person name="Xi L."/>
            <person name="Xin Y."/>
            <person name="Zhou J."/>
            <person name="Deng J."/>
            <person name="Jiang H."/>
            <person name="Liu Y."/>
            <person name="Qu J."/>
            <person name="Song X.-Z."/>
            <person name="Zhang L."/>
            <person name="Villasana D."/>
            <person name="Johnson A."/>
            <person name="Liu J."/>
            <person name="Liyanage D."/>
            <person name="Lorensuhewa L."/>
            <person name="Robinson T."/>
            <person name="Song A."/>
            <person name="Song B.-B."/>
            <person name="Dinh H."/>
            <person name="Thornton R."/>
            <person name="Coyle M."/>
            <person name="Francisco L."/>
            <person name="Jackson L."/>
            <person name="Javaid M."/>
            <person name="Korchina V."/>
            <person name="Kovar C."/>
            <person name="Mata R."/>
            <person name="Mathew T."/>
            <person name="Ngo R."/>
            <person name="Nguyen L."/>
            <person name="Nguyen N."/>
            <person name="Okwuonu G."/>
            <person name="Ongeri F."/>
            <person name="Pham C."/>
            <person name="Simmons D."/>
            <person name="Wilczek-Boney K."/>
            <person name="Hale W."/>
            <person name="Jakkamsetti A."/>
            <person name="Pham P."/>
            <person name="Ruth R."/>
            <person name="San Lucas F."/>
            <person name="Warren J."/>
            <person name="Zhang J."/>
            <person name="Zhao Z."/>
            <person name="Zhou C."/>
            <person name="Zhu D."/>
            <person name="Lee S."/>
            <person name="Bess C."/>
            <person name="Blankenburg K."/>
            <person name="Forbes L."/>
            <person name="Fu Q."/>
            <person name="Gubbala S."/>
            <person name="Hirani K."/>
            <person name="Jayaseelan J.C."/>
            <person name="Lara F."/>
            <person name="Munidasa M."/>
            <person name="Palculict T."/>
            <person name="Patil S."/>
            <person name="Pu L.-L."/>
            <person name="Saada N."/>
            <person name="Tang L."/>
            <person name="Weissenberger G."/>
            <person name="Zhu Y."/>
            <person name="Hemphill L."/>
            <person name="Shang Y."/>
            <person name="Youmans B."/>
            <person name="Ayvaz T."/>
            <person name="Ross M."/>
            <person name="Santibanez J."/>
            <person name="Aqrawi P."/>
            <person name="Gross S."/>
            <person name="Joshi V."/>
            <person name="Fowler G."/>
            <person name="Nazareth L."/>
            <person name="Reid J."/>
            <person name="Worley K."/>
            <person name="Petrosino J."/>
            <person name="Highlander S."/>
            <person name="Gibbs R."/>
        </authorList>
    </citation>
    <scope>NUCLEOTIDE SEQUENCE [LARGE SCALE GENOMIC DNA]</scope>
    <source>
        <strain evidence="12">ATCC 33269</strain>
    </source>
</reference>
<dbReference type="InterPro" id="IPR014718">
    <property type="entry name" value="GH-type_carb-bd"/>
</dbReference>
<dbReference type="SMART" id="SM01038">
    <property type="entry name" value="Bgal_small_N"/>
    <property type="match status" value="1"/>
</dbReference>
<dbReference type="SUPFAM" id="SSF74650">
    <property type="entry name" value="Galactose mutarotase-like"/>
    <property type="match status" value="1"/>
</dbReference>
<proteinExistence type="inferred from homology"/>
<evidence type="ECO:0000256" key="10">
    <source>
        <dbReference type="SAM" id="SignalP"/>
    </source>
</evidence>
<keyword evidence="13" id="KW-1185">Reference proteome</keyword>
<keyword evidence="10" id="KW-0732">Signal</keyword>
<dbReference type="Pfam" id="PF02836">
    <property type="entry name" value="Glyco_hydro_2_C"/>
    <property type="match status" value="1"/>
</dbReference>
<dbReference type="Gene3D" id="2.60.120.260">
    <property type="entry name" value="Galactose-binding domain-like"/>
    <property type="match status" value="1"/>
</dbReference>
<evidence type="ECO:0000256" key="7">
    <source>
        <dbReference type="ARBA" id="ARBA00022837"/>
    </source>
</evidence>
<dbReference type="eggNOG" id="COG3250">
    <property type="taxonomic scope" value="Bacteria"/>
</dbReference>
<comment type="subunit">
    <text evidence="4">Monomer.</text>
</comment>
<dbReference type="PRINTS" id="PR00132">
    <property type="entry name" value="GLHYDRLASE2"/>
</dbReference>
<dbReference type="InterPro" id="IPR050347">
    <property type="entry name" value="Bact_Beta-galactosidase"/>
</dbReference>
<accession>E7RPT0</accession>
<dbReference type="InterPro" id="IPR006104">
    <property type="entry name" value="Glyco_hydro_2_N"/>
</dbReference>
<dbReference type="FunFam" id="3.20.20.80:FF:000121">
    <property type="entry name" value="Beta-galactosidase"/>
    <property type="match status" value="1"/>
</dbReference>
<dbReference type="InterPro" id="IPR011013">
    <property type="entry name" value="Gal_mutarotase_sf_dom"/>
</dbReference>
<evidence type="ECO:0000256" key="8">
    <source>
        <dbReference type="ARBA" id="ARBA00023295"/>
    </source>
</evidence>
<dbReference type="GO" id="GO:0009341">
    <property type="term" value="C:beta-galactosidase complex"/>
    <property type="evidence" value="ECO:0007669"/>
    <property type="project" value="InterPro"/>
</dbReference>
<dbReference type="InterPro" id="IPR006101">
    <property type="entry name" value="Glyco_hydro_2"/>
</dbReference>
<dbReference type="STRING" id="28134.SAMN05444288_1693"/>
<evidence type="ECO:0000313" key="13">
    <source>
        <dbReference type="Proteomes" id="UP000005580"/>
    </source>
</evidence>
<dbReference type="EMBL" id="AEPE02000004">
    <property type="protein sequence ID" value="EFZ37123.1"/>
    <property type="molecule type" value="Genomic_DNA"/>
</dbReference>
<dbReference type="InterPro" id="IPR013783">
    <property type="entry name" value="Ig-like_fold"/>
</dbReference>